<sequence>MPTLNLKWAKTQEQEKEQFLPLKQQATRKQQSKKKHSSSKDKTDSEEDLEVEKEEEEETNFQKQKPKHITIMGNTKNQNSHQQDKEIKILLWIANVLRQRGYVFQKFMEDEAIDISSIAETKLSRKTRYTLPRHLIYRKDRPMVKGGATLIAIKKNIMQTPIGSQQDSTVVMIPTQIGDMVITALYSPPKSKVLKENLQDIIQKAPNYIIGGELNSKSPAWGCKQ</sequence>
<name>A0ABQ9HR77_9NEOP</name>
<accession>A0ABQ9HR77</accession>
<dbReference type="Proteomes" id="UP001159363">
    <property type="component" value="Chromosome X"/>
</dbReference>
<gene>
    <name evidence="2" type="ORF">PR048_013100</name>
</gene>
<evidence type="ECO:0008006" key="4">
    <source>
        <dbReference type="Google" id="ProtNLM"/>
    </source>
</evidence>
<dbReference type="Gene3D" id="3.60.10.10">
    <property type="entry name" value="Endonuclease/exonuclease/phosphatase"/>
    <property type="match status" value="1"/>
</dbReference>
<evidence type="ECO:0000313" key="2">
    <source>
        <dbReference type="EMBL" id="KAJ8886888.1"/>
    </source>
</evidence>
<reference evidence="2 3" key="1">
    <citation type="submission" date="2023-02" db="EMBL/GenBank/DDBJ databases">
        <title>LHISI_Scaffold_Assembly.</title>
        <authorList>
            <person name="Stuart O.P."/>
            <person name="Cleave R."/>
            <person name="Magrath M.J.L."/>
            <person name="Mikheyev A.S."/>
        </authorList>
    </citation>
    <scope>NUCLEOTIDE SEQUENCE [LARGE SCALE GENOMIC DNA]</scope>
    <source>
        <strain evidence="2">Daus_M_001</strain>
        <tissue evidence="2">Leg muscle</tissue>
    </source>
</reference>
<dbReference type="EMBL" id="JARBHB010000004">
    <property type="protein sequence ID" value="KAJ8886888.1"/>
    <property type="molecule type" value="Genomic_DNA"/>
</dbReference>
<keyword evidence="3" id="KW-1185">Reference proteome</keyword>
<dbReference type="SUPFAM" id="SSF56219">
    <property type="entry name" value="DNase I-like"/>
    <property type="match status" value="1"/>
</dbReference>
<feature type="compositionally biased region" description="Acidic residues" evidence="1">
    <location>
        <begin position="44"/>
        <end position="59"/>
    </location>
</feature>
<evidence type="ECO:0000256" key="1">
    <source>
        <dbReference type="SAM" id="MobiDB-lite"/>
    </source>
</evidence>
<protein>
    <recommendedName>
        <fullName evidence="4">Endonuclease/exonuclease/phosphatase domain-containing protein</fullName>
    </recommendedName>
</protein>
<dbReference type="InterPro" id="IPR036691">
    <property type="entry name" value="Endo/exonu/phosph_ase_sf"/>
</dbReference>
<comment type="caution">
    <text evidence="2">The sequence shown here is derived from an EMBL/GenBank/DDBJ whole genome shotgun (WGS) entry which is preliminary data.</text>
</comment>
<evidence type="ECO:0000313" key="3">
    <source>
        <dbReference type="Proteomes" id="UP001159363"/>
    </source>
</evidence>
<proteinExistence type="predicted"/>
<feature type="region of interest" description="Disordered" evidence="1">
    <location>
        <begin position="1"/>
        <end position="65"/>
    </location>
</feature>
<organism evidence="2 3">
    <name type="scientific">Dryococelus australis</name>
    <dbReference type="NCBI Taxonomy" id="614101"/>
    <lineage>
        <taxon>Eukaryota</taxon>
        <taxon>Metazoa</taxon>
        <taxon>Ecdysozoa</taxon>
        <taxon>Arthropoda</taxon>
        <taxon>Hexapoda</taxon>
        <taxon>Insecta</taxon>
        <taxon>Pterygota</taxon>
        <taxon>Neoptera</taxon>
        <taxon>Polyneoptera</taxon>
        <taxon>Phasmatodea</taxon>
        <taxon>Verophasmatodea</taxon>
        <taxon>Anareolatae</taxon>
        <taxon>Phasmatidae</taxon>
        <taxon>Eurycanthinae</taxon>
        <taxon>Dryococelus</taxon>
    </lineage>
</organism>